<accession>A0AAV8SLA4</accession>
<dbReference type="InterPro" id="IPR003653">
    <property type="entry name" value="Peptidase_C48_C"/>
</dbReference>
<dbReference type="PANTHER" id="PTHR46915">
    <property type="entry name" value="UBIQUITIN-LIKE PROTEASE 4-RELATED"/>
    <property type="match status" value="1"/>
</dbReference>
<dbReference type="GO" id="GO:0016926">
    <property type="term" value="P:protein desumoylation"/>
    <property type="evidence" value="ECO:0007669"/>
    <property type="project" value="UniProtKB-ARBA"/>
</dbReference>
<feature type="domain" description="Ubiquitin-like protease family profile" evidence="6">
    <location>
        <begin position="19"/>
        <end position="221"/>
    </location>
</feature>
<dbReference type="PANTHER" id="PTHR46915:SF6">
    <property type="entry name" value="CYSTEINE PROTEINASES SUPERFAMILY PROTEIN"/>
    <property type="match status" value="1"/>
</dbReference>
<evidence type="ECO:0000259" key="6">
    <source>
        <dbReference type="PROSITE" id="PS50600"/>
    </source>
</evidence>
<keyword evidence="8" id="KW-1185">Reference proteome</keyword>
<keyword evidence="3" id="KW-0378">Hydrolase</keyword>
<reference evidence="7 8" key="1">
    <citation type="submission" date="2021-09" db="EMBL/GenBank/DDBJ databases">
        <title>Genomic insights and catalytic innovation underlie evolution of tropane alkaloids biosynthesis.</title>
        <authorList>
            <person name="Wang Y.-J."/>
            <person name="Tian T."/>
            <person name="Huang J.-P."/>
            <person name="Huang S.-X."/>
        </authorList>
    </citation>
    <scope>NUCLEOTIDE SEQUENCE [LARGE SCALE GENOMIC DNA]</scope>
    <source>
        <strain evidence="7">KIB-2018</strain>
        <tissue evidence="7">Leaf</tissue>
    </source>
</reference>
<feature type="compositionally biased region" description="Basic and acidic residues" evidence="5">
    <location>
        <begin position="1"/>
        <end position="11"/>
    </location>
</feature>
<dbReference type="GO" id="GO:0008234">
    <property type="term" value="F:cysteine-type peptidase activity"/>
    <property type="evidence" value="ECO:0007669"/>
    <property type="project" value="UniProtKB-KW"/>
</dbReference>
<evidence type="ECO:0000256" key="4">
    <source>
        <dbReference type="ARBA" id="ARBA00022807"/>
    </source>
</evidence>
<dbReference type="PROSITE" id="PS50600">
    <property type="entry name" value="ULP_PROTEASE"/>
    <property type="match status" value="1"/>
</dbReference>
<dbReference type="SUPFAM" id="SSF54001">
    <property type="entry name" value="Cysteine proteinases"/>
    <property type="match status" value="1"/>
</dbReference>
<dbReference type="Proteomes" id="UP001159364">
    <property type="component" value="Linkage Group LG10"/>
</dbReference>
<dbReference type="GO" id="GO:0006508">
    <property type="term" value="P:proteolysis"/>
    <property type="evidence" value="ECO:0007669"/>
    <property type="project" value="UniProtKB-KW"/>
</dbReference>
<keyword evidence="2" id="KW-0645">Protease</keyword>
<dbReference type="AlphaFoldDB" id="A0AAV8SLA4"/>
<evidence type="ECO:0000313" key="7">
    <source>
        <dbReference type="EMBL" id="KAJ8753066.1"/>
    </source>
</evidence>
<evidence type="ECO:0000256" key="2">
    <source>
        <dbReference type="ARBA" id="ARBA00022670"/>
    </source>
</evidence>
<dbReference type="InterPro" id="IPR038765">
    <property type="entry name" value="Papain-like_cys_pep_sf"/>
</dbReference>
<gene>
    <name evidence="7" type="ORF">K2173_011834</name>
</gene>
<dbReference type="Gene3D" id="3.40.395.10">
    <property type="entry name" value="Adenoviral Proteinase, Chain A"/>
    <property type="match status" value="1"/>
</dbReference>
<keyword evidence="4" id="KW-0788">Thiol protease</keyword>
<evidence type="ECO:0000256" key="1">
    <source>
        <dbReference type="ARBA" id="ARBA00005234"/>
    </source>
</evidence>
<feature type="region of interest" description="Disordered" evidence="5">
    <location>
        <begin position="1"/>
        <end position="56"/>
    </location>
</feature>
<protein>
    <recommendedName>
        <fullName evidence="6">Ubiquitin-like protease family profile domain-containing protein</fullName>
    </recommendedName>
</protein>
<evidence type="ECO:0000256" key="5">
    <source>
        <dbReference type="SAM" id="MobiDB-lite"/>
    </source>
</evidence>
<dbReference type="Pfam" id="PF02902">
    <property type="entry name" value="Peptidase_C48"/>
    <property type="match status" value="1"/>
</dbReference>
<evidence type="ECO:0000256" key="3">
    <source>
        <dbReference type="ARBA" id="ARBA00022801"/>
    </source>
</evidence>
<comment type="caution">
    <text evidence="7">The sequence shown here is derived from an EMBL/GenBank/DDBJ whole genome shotgun (WGS) entry which is preliminary data.</text>
</comment>
<comment type="similarity">
    <text evidence="1">Belongs to the peptidase C48 family.</text>
</comment>
<proteinExistence type="inferred from homology"/>
<evidence type="ECO:0000313" key="8">
    <source>
        <dbReference type="Proteomes" id="UP001159364"/>
    </source>
</evidence>
<feature type="compositionally biased region" description="Polar residues" evidence="5">
    <location>
        <begin position="44"/>
        <end position="53"/>
    </location>
</feature>
<sequence>MRRKGGERVEEAEVEEEGEAIVLRDTSSPEADHVGARSRKRISKTQAPSSHTFRSSRRSKCKLDTKLFESHLENLWCTFSQAKKIIFTCMDSLWFAMYANVSSRPKVLGWIKNKRIFSKKYVLVPIVRWDHWSLLIFCHFGDALQSENATPCMLLLDSLKMADPKRLEPEIRRLVLDIYKSEGRTENNQLVSRIPLLVPKVPQQRNDEECGNYVLYFIYLFVQDAPENFSTKEYPYFMNENWFTPESVDDFCKKLQSSSRSDVENCP</sequence>
<name>A0AAV8SLA4_9ROSI</name>
<organism evidence="7 8">
    <name type="scientific">Erythroxylum novogranatense</name>
    <dbReference type="NCBI Taxonomy" id="1862640"/>
    <lineage>
        <taxon>Eukaryota</taxon>
        <taxon>Viridiplantae</taxon>
        <taxon>Streptophyta</taxon>
        <taxon>Embryophyta</taxon>
        <taxon>Tracheophyta</taxon>
        <taxon>Spermatophyta</taxon>
        <taxon>Magnoliopsida</taxon>
        <taxon>eudicotyledons</taxon>
        <taxon>Gunneridae</taxon>
        <taxon>Pentapetalae</taxon>
        <taxon>rosids</taxon>
        <taxon>fabids</taxon>
        <taxon>Malpighiales</taxon>
        <taxon>Erythroxylaceae</taxon>
        <taxon>Erythroxylum</taxon>
    </lineage>
</organism>
<dbReference type="EMBL" id="JAIWQS010000010">
    <property type="protein sequence ID" value="KAJ8753066.1"/>
    <property type="molecule type" value="Genomic_DNA"/>
</dbReference>